<dbReference type="KEGG" id="ache:ACHE_11740A"/>
<dbReference type="EMBL" id="AP024416">
    <property type="protein sequence ID" value="BCR84338.1"/>
    <property type="molecule type" value="Genomic_DNA"/>
</dbReference>
<evidence type="ECO:0000313" key="2">
    <source>
        <dbReference type="Proteomes" id="UP000637239"/>
    </source>
</evidence>
<gene>
    <name evidence="1" type="ORF">ACHE_11740A</name>
</gene>
<protein>
    <submittedName>
        <fullName evidence="1">Uncharacterized protein</fullName>
    </submittedName>
</protein>
<accession>A0A7R7VI85</accession>
<dbReference type="AlphaFoldDB" id="A0A7R7VI85"/>
<evidence type="ECO:0000313" key="1">
    <source>
        <dbReference type="EMBL" id="BCR84338.1"/>
    </source>
</evidence>
<organism evidence="1 2">
    <name type="scientific">Aspergillus chevalieri</name>
    <name type="common">Eurotium chevalieri</name>
    <dbReference type="NCBI Taxonomy" id="182096"/>
    <lineage>
        <taxon>Eukaryota</taxon>
        <taxon>Fungi</taxon>
        <taxon>Dikarya</taxon>
        <taxon>Ascomycota</taxon>
        <taxon>Pezizomycotina</taxon>
        <taxon>Eurotiomycetes</taxon>
        <taxon>Eurotiomycetidae</taxon>
        <taxon>Eurotiales</taxon>
        <taxon>Aspergillaceae</taxon>
        <taxon>Aspergillus</taxon>
        <taxon>Aspergillus subgen. Aspergillus</taxon>
    </lineage>
</organism>
<dbReference type="RefSeq" id="XP_043132860.1">
    <property type="nucleotide sequence ID" value="XM_043276343.1"/>
</dbReference>
<dbReference type="Proteomes" id="UP000637239">
    <property type="component" value="Chromosome 1"/>
</dbReference>
<reference evidence="1" key="2">
    <citation type="submission" date="2021-02" db="EMBL/GenBank/DDBJ databases">
        <title>Aspergillus chevalieri M1 genome sequence.</title>
        <authorList>
            <person name="Kadooka C."/>
            <person name="Mori K."/>
            <person name="Futagami T."/>
        </authorList>
    </citation>
    <scope>NUCLEOTIDE SEQUENCE</scope>
    <source>
        <strain evidence="1">M1</strain>
    </source>
</reference>
<sequence length="127" mass="13561">MKRFPNGNSALRAFESLEAMTVPTHDAVVGVALLSNTGQCSHLRGRARGNTLAEGFLLNDDGAGRFFRFDLVADPLDVANAFLDSDLDNEVYVKMPPGSQASVTKILARVMSTTTETVVTISTDQGA</sequence>
<dbReference type="GeneID" id="66978697"/>
<keyword evidence="2" id="KW-1185">Reference proteome</keyword>
<reference evidence="1" key="1">
    <citation type="submission" date="2021-01" db="EMBL/GenBank/DDBJ databases">
        <authorList>
            <consortium name="Aspergillus chevalieri M1 genome sequencing consortium"/>
            <person name="Kazuki M."/>
            <person name="Futagami T."/>
        </authorList>
    </citation>
    <scope>NUCLEOTIDE SEQUENCE</scope>
    <source>
        <strain evidence="1">M1</strain>
    </source>
</reference>
<name>A0A7R7VI85_ASPCH</name>
<proteinExistence type="predicted"/>